<dbReference type="GO" id="GO:0042575">
    <property type="term" value="C:DNA polymerase complex"/>
    <property type="evidence" value="ECO:0007669"/>
    <property type="project" value="UniProtKB-ARBA"/>
</dbReference>
<reference evidence="8 9" key="1">
    <citation type="submission" date="2016-03" db="EMBL/GenBank/DDBJ databases">
        <title>EvidentialGene: Evidence-directed Construction of Genes on Genomes.</title>
        <authorList>
            <person name="Gilbert D.G."/>
            <person name="Choi J.-H."/>
            <person name="Mockaitis K."/>
            <person name="Colbourne J."/>
            <person name="Pfrender M."/>
        </authorList>
    </citation>
    <scope>NUCLEOTIDE SEQUENCE [LARGE SCALE GENOMIC DNA]</scope>
    <source>
        <strain evidence="8 9">Xinb3</strain>
        <tissue evidence="8">Complete organism</tissue>
    </source>
</reference>
<name>A0A164ZLK0_9CRUS</name>
<keyword evidence="4" id="KW-0255">Endonuclease</keyword>
<dbReference type="InterPro" id="IPR012337">
    <property type="entry name" value="RNaseH-like_sf"/>
</dbReference>
<dbReference type="InterPro" id="IPR001584">
    <property type="entry name" value="Integrase_cat-core"/>
</dbReference>
<sequence length="809" mass="92161">MERKRGGVTQCTVKEDDGNGTTVVRAYGDWFGGSDLALLTGSDISQGIILILTLAGKNPIRKMCKPPVGAGAAVNIKKVLEPINLALIEVHVARVGPMKAMVNTRAISPYQYPTPTFSTYKRRIVSDQIKSMLSKGIIEPSSSPWSANVVLIKKKDGNLRFCVDNRPINQVTKKDVYPMPRPDDLIQRVVGAAIFSSMDIKSAFWKVPVHPEDKEKTAFTHCLAYIDDVLIFGANFREHEERLEVVLAAFLKAKITLNVDKCNFCVSHVKFLGHLVDGEAPWEWKEEHQRAMRKIQDALLAAPVLAHDDDDGELVLKTDANKNGLGAVLNQLKRKIERPIIFISRRTSKAEMNYHSNGLECLALVLVLNKLKSYVYGRSFTVYTDNSALKWLFSKKDIDGKYARWILALQEFQIEIKHIKRHLNVVADALSRFPVIEPEETDLPEAMCCSFAGSFHPPEEIALLQQNDKATRIIRMQLRENKEKGDSSDEAFVLRKDVLYRKNPLRGRKYLLVVPSLLRREVLSACHNELSNLSVQQTDFEHQGREVNVHTHARVAIPHSWHGLHWTVYRTYRGKMHALVIMDYLSKWIITVPCPDVKTKGVIEILNQTVIPQHGFMKKIITDQGTAFSSETFAQEMKKSGIQHILATCERPQTNGLVERASRTLVSAIRSFVNLSHNDWDLHIPMVTLAINSARQSTSRYSPFELVYGRTPILCQENKFPWPPKHQERVQQFFHGVIKWRSEAKELFLQSQSRSQNLYDLHKKKARHYVQGDLVLVRRIIKKKGRTKKFLSKFIGPFEIVKKYALILT</sequence>
<dbReference type="CDD" id="cd01647">
    <property type="entry name" value="RT_LTR"/>
    <property type="match status" value="1"/>
</dbReference>
<gene>
    <name evidence="8" type="ORF">APZ42_017761</name>
</gene>
<keyword evidence="6" id="KW-0695">RNA-directed DNA polymerase</keyword>
<organism evidence="8 9">
    <name type="scientific">Daphnia magna</name>
    <dbReference type="NCBI Taxonomy" id="35525"/>
    <lineage>
        <taxon>Eukaryota</taxon>
        <taxon>Metazoa</taxon>
        <taxon>Ecdysozoa</taxon>
        <taxon>Arthropoda</taxon>
        <taxon>Crustacea</taxon>
        <taxon>Branchiopoda</taxon>
        <taxon>Diplostraca</taxon>
        <taxon>Cladocera</taxon>
        <taxon>Anomopoda</taxon>
        <taxon>Daphniidae</taxon>
        <taxon>Daphnia</taxon>
    </lineage>
</organism>
<evidence type="ECO:0000259" key="7">
    <source>
        <dbReference type="PROSITE" id="PS50994"/>
    </source>
</evidence>
<keyword evidence="1" id="KW-0808">Transferase</keyword>
<evidence type="ECO:0000256" key="6">
    <source>
        <dbReference type="ARBA" id="ARBA00022918"/>
    </source>
</evidence>
<keyword evidence="3" id="KW-0540">Nuclease</keyword>
<dbReference type="AlphaFoldDB" id="A0A164ZLK0"/>
<dbReference type="GO" id="GO:0015074">
    <property type="term" value="P:DNA integration"/>
    <property type="evidence" value="ECO:0007669"/>
    <property type="project" value="InterPro"/>
</dbReference>
<evidence type="ECO:0000256" key="3">
    <source>
        <dbReference type="ARBA" id="ARBA00022722"/>
    </source>
</evidence>
<dbReference type="PROSITE" id="PS50994">
    <property type="entry name" value="INTEGRASE"/>
    <property type="match status" value="1"/>
</dbReference>
<dbReference type="GO" id="GO:0003676">
    <property type="term" value="F:nucleic acid binding"/>
    <property type="evidence" value="ECO:0007669"/>
    <property type="project" value="InterPro"/>
</dbReference>
<feature type="domain" description="Integrase catalytic" evidence="7">
    <location>
        <begin position="554"/>
        <end position="711"/>
    </location>
</feature>
<keyword evidence="9" id="KW-1185">Reference proteome</keyword>
<evidence type="ECO:0000256" key="4">
    <source>
        <dbReference type="ARBA" id="ARBA00022759"/>
    </source>
</evidence>
<dbReference type="GO" id="GO:0016787">
    <property type="term" value="F:hydrolase activity"/>
    <property type="evidence" value="ECO:0007669"/>
    <property type="project" value="UniProtKB-KW"/>
</dbReference>
<dbReference type="STRING" id="35525.A0A164ZLK0"/>
<dbReference type="InterPro" id="IPR041373">
    <property type="entry name" value="RT_RNaseH"/>
</dbReference>
<dbReference type="Pfam" id="PF17917">
    <property type="entry name" value="RT_RNaseH"/>
    <property type="match status" value="1"/>
</dbReference>
<dbReference type="InterPro" id="IPR036397">
    <property type="entry name" value="RNaseH_sf"/>
</dbReference>
<evidence type="ECO:0000256" key="1">
    <source>
        <dbReference type="ARBA" id="ARBA00022679"/>
    </source>
</evidence>
<dbReference type="EMBL" id="LRGB01000705">
    <property type="protein sequence ID" value="KZS16489.1"/>
    <property type="molecule type" value="Genomic_DNA"/>
</dbReference>
<proteinExistence type="predicted"/>
<protein>
    <recommendedName>
        <fullName evidence="7">Integrase catalytic domain-containing protein</fullName>
    </recommendedName>
</protein>
<dbReference type="CDD" id="cd09274">
    <property type="entry name" value="RNase_HI_RT_Ty3"/>
    <property type="match status" value="1"/>
</dbReference>
<evidence type="ECO:0000313" key="8">
    <source>
        <dbReference type="EMBL" id="KZS16489.1"/>
    </source>
</evidence>
<dbReference type="GO" id="GO:0003964">
    <property type="term" value="F:RNA-directed DNA polymerase activity"/>
    <property type="evidence" value="ECO:0007669"/>
    <property type="project" value="UniProtKB-KW"/>
</dbReference>
<dbReference type="SUPFAM" id="SSF53098">
    <property type="entry name" value="Ribonuclease H-like"/>
    <property type="match status" value="1"/>
</dbReference>
<dbReference type="Gene3D" id="3.30.70.270">
    <property type="match status" value="2"/>
</dbReference>
<dbReference type="InterPro" id="IPR050951">
    <property type="entry name" value="Retrovirus_Pol_polyprotein"/>
</dbReference>
<dbReference type="Gene3D" id="3.10.10.10">
    <property type="entry name" value="HIV Type 1 Reverse Transcriptase, subunit A, domain 1"/>
    <property type="match status" value="1"/>
</dbReference>
<dbReference type="FunFam" id="3.30.70.270:FF:000003">
    <property type="entry name" value="Transposon Ty3-G Gag-Pol polyprotein"/>
    <property type="match status" value="1"/>
</dbReference>
<dbReference type="PANTHER" id="PTHR37984">
    <property type="entry name" value="PROTEIN CBG26694"/>
    <property type="match status" value="1"/>
</dbReference>
<dbReference type="Proteomes" id="UP000076858">
    <property type="component" value="Unassembled WGS sequence"/>
</dbReference>
<evidence type="ECO:0000313" key="9">
    <source>
        <dbReference type="Proteomes" id="UP000076858"/>
    </source>
</evidence>
<dbReference type="SUPFAM" id="SSF56672">
    <property type="entry name" value="DNA/RNA polymerases"/>
    <property type="match status" value="1"/>
</dbReference>
<dbReference type="OrthoDB" id="115435at2759"/>
<dbReference type="InterPro" id="IPR000477">
    <property type="entry name" value="RT_dom"/>
</dbReference>
<dbReference type="Pfam" id="PF00665">
    <property type="entry name" value="rve"/>
    <property type="match status" value="1"/>
</dbReference>
<dbReference type="FunFam" id="3.10.20.370:FF:000001">
    <property type="entry name" value="Retrovirus-related Pol polyprotein from transposon 17.6-like protein"/>
    <property type="match status" value="1"/>
</dbReference>
<dbReference type="GO" id="GO:0004519">
    <property type="term" value="F:endonuclease activity"/>
    <property type="evidence" value="ECO:0007669"/>
    <property type="project" value="UniProtKB-KW"/>
</dbReference>
<dbReference type="InterPro" id="IPR043502">
    <property type="entry name" value="DNA/RNA_pol_sf"/>
</dbReference>
<dbReference type="Pfam" id="PF00078">
    <property type="entry name" value="RVT_1"/>
    <property type="match status" value="2"/>
</dbReference>
<keyword evidence="5" id="KW-0378">Hydrolase</keyword>
<accession>A0A164ZLK0</accession>
<dbReference type="Gene3D" id="3.30.420.10">
    <property type="entry name" value="Ribonuclease H-like superfamily/Ribonuclease H"/>
    <property type="match status" value="2"/>
</dbReference>
<comment type="caution">
    <text evidence="8">The sequence shown here is derived from an EMBL/GenBank/DDBJ whole genome shotgun (WGS) entry which is preliminary data.</text>
</comment>
<evidence type="ECO:0000256" key="5">
    <source>
        <dbReference type="ARBA" id="ARBA00022801"/>
    </source>
</evidence>
<dbReference type="InterPro" id="IPR043128">
    <property type="entry name" value="Rev_trsase/Diguanyl_cyclase"/>
</dbReference>
<evidence type="ECO:0000256" key="2">
    <source>
        <dbReference type="ARBA" id="ARBA00022695"/>
    </source>
</evidence>
<dbReference type="PANTHER" id="PTHR37984:SF5">
    <property type="entry name" value="PROTEIN NYNRIN-LIKE"/>
    <property type="match status" value="1"/>
</dbReference>
<keyword evidence="2" id="KW-0548">Nucleotidyltransferase</keyword>